<gene>
    <name evidence="2" type="ORF">BpHYR1_017976</name>
</gene>
<reference evidence="2 3" key="1">
    <citation type="journal article" date="2018" name="Sci. Rep.">
        <title>Genomic signatures of local adaptation to the degree of environmental predictability in rotifers.</title>
        <authorList>
            <person name="Franch-Gras L."/>
            <person name="Hahn C."/>
            <person name="Garcia-Roger E.M."/>
            <person name="Carmona M.J."/>
            <person name="Serra M."/>
            <person name="Gomez A."/>
        </authorList>
    </citation>
    <scope>NUCLEOTIDE SEQUENCE [LARGE SCALE GENOMIC DNA]</scope>
    <source>
        <strain evidence="2">HYR1</strain>
    </source>
</reference>
<dbReference type="EMBL" id="REGN01004072">
    <property type="protein sequence ID" value="RNA19321.1"/>
    <property type="molecule type" value="Genomic_DNA"/>
</dbReference>
<evidence type="ECO:0000313" key="3">
    <source>
        <dbReference type="Proteomes" id="UP000276133"/>
    </source>
</evidence>
<proteinExistence type="predicted"/>
<protein>
    <submittedName>
        <fullName evidence="2">Uncharacterized protein</fullName>
    </submittedName>
</protein>
<dbReference type="Proteomes" id="UP000276133">
    <property type="component" value="Unassembled WGS sequence"/>
</dbReference>
<organism evidence="2 3">
    <name type="scientific">Brachionus plicatilis</name>
    <name type="common">Marine rotifer</name>
    <name type="synonym">Brachionus muelleri</name>
    <dbReference type="NCBI Taxonomy" id="10195"/>
    <lineage>
        <taxon>Eukaryota</taxon>
        <taxon>Metazoa</taxon>
        <taxon>Spiralia</taxon>
        <taxon>Gnathifera</taxon>
        <taxon>Rotifera</taxon>
        <taxon>Eurotatoria</taxon>
        <taxon>Monogononta</taxon>
        <taxon>Pseudotrocha</taxon>
        <taxon>Ploima</taxon>
        <taxon>Brachionidae</taxon>
        <taxon>Brachionus</taxon>
    </lineage>
</organism>
<feature type="region of interest" description="Disordered" evidence="1">
    <location>
        <begin position="38"/>
        <end position="75"/>
    </location>
</feature>
<keyword evidence="3" id="KW-1185">Reference proteome</keyword>
<name>A0A3M7R7F0_BRAPC</name>
<evidence type="ECO:0000256" key="1">
    <source>
        <dbReference type="SAM" id="MobiDB-lite"/>
    </source>
</evidence>
<accession>A0A3M7R7F0</accession>
<comment type="caution">
    <text evidence="2">The sequence shown here is derived from an EMBL/GenBank/DDBJ whole genome shotgun (WGS) entry which is preliminary data.</text>
</comment>
<evidence type="ECO:0000313" key="2">
    <source>
        <dbReference type="EMBL" id="RNA19321.1"/>
    </source>
</evidence>
<sequence>MRTCMHESNLINQKFGYLDLWNGLIMTSDKINYKNEEDNENLDFDSESGSGNDSEKTTRKQNGKGFRISKSYMID</sequence>
<dbReference type="AlphaFoldDB" id="A0A3M7R7F0"/>